<feature type="region of interest" description="Disordered" evidence="2">
    <location>
        <begin position="1"/>
        <end position="30"/>
    </location>
</feature>
<evidence type="ECO:0000313" key="5">
    <source>
        <dbReference type="Proteomes" id="UP000072933"/>
    </source>
</evidence>
<sequence length="312" mass="36102">MANTEIKKGRWATKRANKKKKAEKKESYRKTGRLRLQSMLEAGFGTKRSKDKVEADTKNKIYSKSTFVTYKNQFRYFADWLEVAHPEAQTIEDALGFVDEYLQRLIDLNRSAYTISTAKVALAKVFGVEGTCFIKTPPRLRENIKRSREEVERDKHISKKKEDTLSRFTSATGLRRAEMIRIETSDLFFDNGKAMLKVGKGTKGGKPRLVEIVGKTEAETKDIVRWIQAQRGRLFPKVSSNYDNHSYRASYATRLYERYARDVSKISNKKERYSMRKDRAGEVYDRVAMQIVSKNLGHTRVSVIAQSYLYTD</sequence>
<dbReference type="GO" id="GO:0006310">
    <property type="term" value="P:DNA recombination"/>
    <property type="evidence" value="ECO:0007669"/>
    <property type="project" value="UniProtKB-KW"/>
</dbReference>
<dbReference type="InterPro" id="IPR011010">
    <property type="entry name" value="DNA_brk_join_enz"/>
</dbReference>
<dbReference type="EMBL" id="FIID01000036">
    <property type="protein sequence ID" value="CYW22103.1"/>
    <property type="molecule type" value="Genomic_DNA"/>
</dbReference>
<dbReference type="Gene3D" id="1.10.443.10">
    <property type="entry name" value="Intergrase catalytic core"/>
    <property type="match status" value="1"/>
</dbReference>
<evidence type="ECO:0000313" key="4">
    <source>
        <dbReference type="EMBL" id="CYW22103.1"/>
    </source>
</evidence>
<dbReference type="InterPro" id="IPR013762">
    <property type="entry name" value="Integrase-like_cat_sf"/>
</dbReference>
<dbReference type="RefSeq" id="WP_044668751.1">
    <property type="nucleotide sequence ID" value="NZ_CEJO01000010.1"/>
</dbReference>
<protein>
    <submittedName>
        <fullName evidence="4">Site-specific recombinase XerD</fullName>
    </submittedName>
</protein>
<feature type="compositionally biased region" description="Basic residues" evidence="2">
    <location>
        <begin position="9"/>
        <end position="22"/>
    </location>
</feature>
<dbReference type="GO" id="GO:0015074">
    <property type="term" value="P:DNA integration"/>
    <property type="evidence" value="ECO:0007669"/>
    <property type="project" value="InterPro"/>
</dbReference>
<gene>
    <name evidence="4" type="ORF">ERS132370_02120</name>
</gene>
<proteinExistence type="predicted"/>
<name>A0A0Z8N723_STRSU</name>
<reference evidence="4 5" key="1">
    <citation type="submission" date="2016-02" db="EMBL/GenBank/DDBJ databases">
        <authorList>
            <consortium name="Pathogen Informatics"/>
        </authorList>
    </citation>
    <scope>NUCLEOTIDE SEQUENCE [LARGE SCALE GENOMIC DNA]</scope>
    <source>
        <strain evidence="4 5">LSS8</strain>
    </source>
</reference>
<dbReference type="SUPFAM" id="SSF56349">
    <property type="entry name" value="DNA breaking-rejoining enzymes"/>
    <property type="match status" value="1"/>
</dbReference>
<feature type="domain" description="Tyr recombinase" evidence="3">
    <location>
        <begin position="134"/>
        <end position="312"/>
    </location>
</feature>
<dbReference type="AlphaFoldDB" id="A0A0Z8N723"/>
<dbReference type="PROSITE" id="PS51898">
    <property type="entry name" value="TYR_RECOMBINASE"/>
    <property type="match status" value="1"/>
</dbReference>
<keyword evidence="1" id="KW-0233">DNA recombination</keyword>
<evidence type="ECO:0000259" key="3">
    <source>
        <dbReference type="PROSITE" id="PS51898"/>
    </source>
</evidence>
<accession>A0A0Z8N723</accession>
<evidence type="ECO:0000256" key="2">
    <source>
        <dbReference type="SAM" id="MobiDB-lite"/>
    </source>
</evidence>
<dbReference type="Pfam" id="PF00589">
    <property type="entry name" value="Phage_integrase"/>
    <property type="match status" value="1"/>
</dbReference>
<dbReference type="GO" id="GO:0003677">
    <property type="term" value="F:DNA binding"/>
    <property type="evidence" value="ECO:0007669"/>
    <property type="project" value="InterPro"/>
</dbReference>
<evidence type="ECO:0000256" key="1">
    <source>
        <dbReference type="ARBA" id="ARBA00023172"/>
    </source>
</evidence>
<dbReference type="InterPro" id="IPR002104">
    <property type="entry name" value="Integrase_catalytic"/>
</dbReference>
<dbReference type="Proteomes" id="UP000072933">
    <property type="component" value="Unassembled WGS sequence"/>
</dbReference>
<organism evidence="4 5">
    <name type="scientific">Streptococcus suis</name>
    <dbReference type="NCBI Taxonomy" id="1307"/>
    <lineage>
        <taxon>Bacteria</taxon>
        <taxon>Bacillati</taxon>
        <taxon>Bacillota</taxon>
        <taxon>Bacilli</taxon>
        <taxon>Lactobacillales</taxon>
        <taxon>Streptococcaceae</taxon>
        <taxon>Streptococcus</taxon>
    </lineage>
</organism>